<evidence type="ECO:0000256" key="5">
    <source>
        <dbReference type="ARBA" id="ARBA00022840"/>
    </source>
</evidence>
<keyword evidence="4" id="KW-0418">Kinase</keyword>
<evidence type="ECO:0000256" key="1">
    <source>
        <dbReference type="ARBA" id="ARBA00012513"/>
    </source>
</evidence>
<dbReference type="PANTHER" id="PTHR43671">
    <property type="entry name" value="SERINE/THREONINE-PROTEIN KINASE NEK"/>
    <property type="match status" value="1"/>
</dbReference>
<dbReference type="Gene3D" id="1.10.510.10">
    <property type="entry name" value="Transferase(Phosphotransferase) domain 1"/>
    <property type="match status" value="1"/>
</dbReference>
<dbReference type="InterPro" id="IPR008271">
    <property type="entry name" value="Ser/Thr_kinase_AS"/>
</dbReference>
<evidence type="ECO:0000313" key="9">
    <source>
        <dbReference type="Proteomes" id="UP000654075"/>
    </source>
</evidence>
<dbReference type="PROSITE" id="PS50011">
    <property type="entry name" value="PROTEIN_KINASE_DOM"/>
    <property type="match status" value="1"/>
</dbReference>
<keyword evidence="5" id="KW-0067">ATP-binding</keyword>
<name>A0A813HXH9_POLGL</name>
<evidence type="ECO:0000256" key="4">
    <source>
        <dbReference type="ARBA" id="ARBA00022777"/>
    </source>
</evidence>
<proteinExistence type="predicted"/>
<dbReference type="OrthoDB" id="425408at2759"/>
<dbReference type="InterPro" id="IPR011009">
    <property type="entry name" value="Kinase-like_dom_sf"/>
</dbReference>
<evidence type="ECO:0000313" key="7">
    <source>
        <dbReference type="EMBL" id="CAE8642186.1"/>
    </source>
</evidence>
<dbReference type="Proteomes" id="UP000654075">
    <property type="component" value="Unassembled WGS sequence"/>
</dbReference>
<keyword evidence="2" id="KW-0808">Transferase</keyword>
<keyword evidence="3" id="KW-0547">Nucleotide-binding</keyword>
<evidence type="ECO:0000313" key="8">
    <source>
        <dbReference type="EMBL" id="CAE8721325.1"/>
    </source>
</evidence>
<dbReference type="EMBL" id="CAJNNV010033130">
    <property type="protein sequence ID" value="CAE8642186.1"/>
    <property type="molecule type" value="Genomic_DNA"/>
</dbReference>
<dbReference type="Proteomes" id="UP000626109">
    <property type="component" value="Unassembled WGS sequence"/>
</dbReference>
<evidence type="ECO:0000259" key="6">
    <source>
        <dbReference type="PROSITE" id="PS50011"/>
    </source>
</evidence>
<feature type="domain" description="Protein kinase" evidence="6">
    <location>
        <begin position="23"/>
        <end position="339"/>
    </location>
</feature>
<comment type="caution">
    <text evidence="7">The sequence shown here is derived from an EMBL/GenBank/DDBJ whole genome shotgun (WGS) entry which is preliminary data.</text>
</comment>
<dbReference type="EC" id="2.7.11.1" evidence="1"/>
<dbReference type="Pfam" id="PF00069">
    <property type="entry name" value="Pkinase"/>
    <property type="match status" value="1"/>
</dbReference>
<evidence type="ECO:0000256" key="3">
    <source>
        <dbReference type="ARBA" id="ARBA00022741"/>
    </source>
</evidence>
<dbReference type="GO" id="GO:0005524">
    <property type="term" value="F:ATP binding"/>
    <property type="evidence" value="ECO:0007669"/>
    <property type="project" value="UniProtKB-KW"/>
</dbReference>
<evidence type="ECO:0000256" key="2">
    <source>
        <dbReference type="ARBA" id="ARBA00022679"/>
    </source>
</evidence>
<gene>
    <name evidence="7" type="ORF">PGLA1383_LOCUS56723</name>
    <name evidence="8" type="ORF">PGLA2088_LOCUS41869</name>
</gene>
<dbReference type="SUPFAM" id="SSF56112">
    <property type="entry name" value="Protein kinase-like (PK-like)"/>
    <property type="match status" value="1"/>
</dbReference>
<reference evidence="7" key="1">
    <citation type="submission" date="2021-02" db="EMBL/GenBank/DDBJ databases">
        <authorList>
            <person name="Dougan E. K."/>
            <person name="Rhodes N."/>
            <person name="Thang M."/>
            <person name="Chan C."/>
        </authorList>
    </citation>
    <scope>NUCLEOTIDE SEQUENCE</scope>
</reference>
<dbReference type="AlphaFoldDB" id="A0A813HXH9"/>
<accession>A0A813HXH9</accession>
<dbReference type="InterPro" id="IPR000719">
    <property type="entry name" value="Prot_kinase_dom"/>
</dbReference>
<dbReference type="InterPro" id="IPR050660">
    <property type="entry name" value="NEK_Ser/Thr_kinase"/>
</dbReference>
<dbReference type="PANTHER" id="PTHR43671:SF13">
    <property type="entry name" value="SERINE_THREONINE-PROTEIN KINASE NEK2"/>
    <property type="match status" value="1"/>
</dbReference>
<organism evidence="7 9">
    <name type="scientific">Polarella glacialis</name>
    <name type="common">Dinoflagellate</name>
    <dbReference type="NCBI Taxonomy" id="89957"/>
    <lineage>
        <taxon>Eukaryota</taxon>
        <taxon>Sar</taxon>
        <taxon>Alveolata</taxon>
        <taxon>Dinophyceae</taxon>
        <taxon>Suessiales</taxon>
        <taxon>Suessiaceae</taxon>
        <taxon>Polarella</taxon>
    </lineage>
</organism>
<keyword evidence="9" id="KW-1185">Reference proteome</keyword>
<protein>
    <recommendedName>
        <fullName evidence="1">non-specific serine/threonine protein kinase</fullName>
        <ecNumber evidence="1">2.7.11.1</ecNumber>
    </recommendedName>
</protein>
<dbReference type="Gene3D" id="3.30.200.20">
    <property type="entry name" value="Phosphorylase Kinase, domain 1"/>
    <property type="match status" value="1"/>
</dbReference>
<dbReference type="GO" id="GO:0004674">
    <property type="term" value="F:protein serine/threonine kinase activity"/>
    <property type="evidence" value="ECO:0007669"/>
    <property type="project" value="UniProtKB-EC"/>
</dbReference>
<dbReference type="SMART" id="SM00220">
    <property type="entry name" value="S_TKc"/>
    <property type="match status" value="1"/>
</dbReference>
<dbReference type="EMBL" id="CAJNNW010034032">
    <property type="protein sequence ID" value="CAE8721325.1"/>
    <property type="molecule type" value="Genomic_DNA"/>
</dbReference>
<dbReference type="PROSITE" id="PS00108">
    <property type="entry name" value="PROTEIN_KINASE_ST"/>
    <property type="match status" value="1"/>
</dbReference>
<sequence>MSQEGLVQRPPSRAAVTLASINREPIRFLGRGAFGEVFLVSSAQVGPPTIAEGTAEEGEDDIEECIEGLESFGNLFALKQVTVRQASPAALENALLEARLLKRLGEQHDCILRCFDFAVVSGNLPTLELLLEFAPFGDLSRRLHACRQEENEIPPGPGLPELEVAAYSCDVASGLGFLHALRPKVFHRDVKPGNIVLFPPVDSEGRRQDVPQAKLADFGIAKVIESDATLACTTTVVGTPHYMPPELFSGGTYDERADSWALGCVMYEMLCLHRPFHRAEANLAVLSLRISEGDYDKDALGARAERYSEKLMAVLSGLLAIEREQRLRAKDAVTLLQSVKADLPREGMAEVSPACWDALPTTPEVFDSTEVLSADPSTETETWGGARACSPWEGARLWNPEAQSSMDDAAFLADALGLGGQSPYLRTVSGEGEFGQDLTLTFGQDLTLDAFGQDVTLDTAFPETMRLGGLELYEQ</sequence>